<sequence>YVHEMKWMKSFAGARDVGKDVPDDADPRDVATWDAGSMNSS</sequence>
<evidence type="ECO:0000256" key="1">
    <source>
        <dbReference type="SAM" id="MobiDB-lite"/>
    </source>
</evidence>
<accession>B3TKA4</accession>
<reference evidence="2" key="2">
    <citation type="journal article" date="2008" name="Dev. Comp. Immunol.">
        <title>Identification of the up-regulated expression genes in hemocytes of variously colored abalone (Haliotis diversicolor Reeve, 1846) challenged with bacteria.</title>
        <authorList>
            <person name="Wang K.J."/>
            <person name="Ren H.L."/>
            <person name="Xu D.D."/>
            <person name="Cai L."/>
            <person name="Yang M."/>
        </authorList>
    </citation>
    <scope>NUCLEOTIDE SEQUENCE</scope>
</reference>
<dbReference type="EMBL" id="EU244420">
    <property type="protein sequence ID" value="ABY87433.1"/>
    <property type="molecule type" value="mRNA"/>
</dbReference>
<protein>
    <submittedName>
        <fullName evidence="2">Uncharacterized protein</fullName>
    </submittedName>
</protein>
<name>B3TKA4_HALDV</name>
<feature type="compositionally biased region" description="Basic and acidic residues" evidence="1">
    <location>
        <begin position="17"/>
        <end position="31"/>
    </location>
</feature>
<feature type="region of interest" description="Disordered" evidence="1">
    <location>
        <begin position="17"/>
        <end position="41"/>
    </location>
</feature>
<reference evidence="2" key="1">
    <citation type="submission" date="2007-10" db="EMBL/GenBank/DDBJ databases">
        <authorList>
            <person name="Ren H.-L."/>
            <person name="Wang K.-J."/>
            <person name="Xu D.-D."/>
            <person name="Cai L."/>
            <person name="Lin Z.-Y."/>
            <person name="Yang M."/>
            <person name="Qiao K."/>
            <person name="Zhang N."/>
        </authorList>
    </citation>
    <scope>NUCLEOTIDE SEQUENCE</scope>
</reference>
<proteinExistence type="evidence at transcript level"/>
<feature type="non-terminal residue" evidence="2">
    <location>
        <position position="1"/>
    </location>
</feature>
<dbReference type="AlphaFoldDB" id="B3TKA4"/>
<organism evidence="2">
    <name type="scientific">Haliotis diversicolor</name>
    <name type="common">Abalone</name>
    <name type="synonym">Sulculus diversicolor</name>
    <dbReference type="NCBI Taxonomy" id="36095"/>
    <lineage>
        <taxon>Eukaryota</taxon>
        <taxon>Metazoa</taxon>
        <taxon>Spiralia</taxon>
        <taxon>Lophotrochozoa</taxon>
        <taxon>Mollusca</taxon>
        <taxon>Gastropoda</taxon>
        <taxon>Vetigastropoda</taxon>
        <taxon>Lepetellida</taxon>
        <taxon>Haliotoidea</taxon>
        <taxon>Haliotidae</taxon>
        <taxon>Haliotis</taxon>
    </lineage>
</organism>
<evidence type="ECO:0000313" key="2">
    <source>
        <dbReference type="EMBL" id="ABY87433.1"/>
    </source>
</evidence>